<dbReference type="OrthoDB" id="9780310at2"/>
<dbReference type="SUPFAM" id="SSF117396">
    <property type="entry name" value="TM1631-like"/>
    <property type="match status" value="1"/>
</dbReference>
<dbReference type="Gene3D" id="3.20.20.410">
    <property type="entry name" value="Protein of unknown function UPF0759"/>
    <property type="match status" value="1"/>
</dbReference>
<evidence type="ECO:0000313" key="2">
    <source>
        <dbReference type="Proteomes" id="UP000295293"/>
    </source>
</evidence>
<keyword evidence="2" id="KW-1185">Reference proteome</keyword>
<accession>A0A4R6YMP7</accession>
<protein>
    <submittedName>
        <fullName evidence="1">Uncharacterized protein YecE (DUF72 family)</fullName>
    </submittedName>
</protein>
<proteinExistence type="predicted"/>
<dbReference type="PANTHER" id="PTHR30348:SF13">
    <property type="entry name" value="UPF0759 PROTEIN YUNF"/>
    <property type="match status" value="1"/>
</dbReference>
<evidence type="ECO:0000313" key="1">
    <source>
        <dbReference type="EMBL" id="TDR38585.1"/>
    </source>
</evidence>
<organism evidence="1 2">
    <name type="scientific">Tahibacter aquaticus</name>
    <dbReference type="NCBI Taxonomy" id="520092"/>
    <lineage>
        <taxon>Bacteria</taxon>
        <taxon>Pseudomonadati</taxon>
        <taxon>Pseudomonadota</taxon>
        <taxon>Gammaproteobacteria</taxon>
        <taxon>Lysobacterales</taxon>
        <taxon>Rhodanobacteraceae</taxon>
        <taxon>Tahibacter</taxon>
    </lineage>
</organism>
<dbReference type="Pfam" id="PF01904">
    <property type="entry name" value="DUF72"/>
    <property type="match status" value="1"/>
</dbReference>
<dbReference type="EMBL" id="SNZH01000020">
    <property type="protein sequence ID" value="TDR38585.1"/>
    <property type="molecule type" value="Genomic_DNA"/>
</dbReference>
<dbReference type="InterPro" id="IPR002763">
    <property type="entry name" value="DUF72"/>
</dbReference>
<dbReference type="Proteomes" id="UP000295293">
    <property type="component" value="Unassembled WGS sequence"/>
</dbReference>
<dbReference type="PANTHER" id="PTHR30348">
    <property type="entry name" value="UNCHARACTERIZED PROTEIN YECE"/>
    <property type="match status" value="1"/>
</dbReference>
<gene>
    <name evidence="1" type="ORF">DFR29_12086</name>
</gene>
<sequence length="306" mass="35007">MGEILVGTASWTDATLIKCGRFYPRGCSSAEARLRHYAEIFRLVEVDSSYYALPSIRNAQLWAERTPDDFVFNVKAFRPLTGHQTPRRALPQDILRALNLSADGAPLYAYTLPPEIVDELWRRYLAALQPLKDAGKLKALHFQFPPWFTAKRSNYAYLEEVRHRLTGYLVAVEFRHESWMTQERRDATLAFEQQHAFVNVVVDEPQGARNSIPSVWGVTNPELAIVRLHGRNEATWNLKDSTSASDRFNYDYSDEELAALAEPIQQLARSVVQVHAIFNNNFEDQGQRNGQTLMKLIGGVRRQTRI</sequence>
<dbReference type="RefSeq" id="WP_133821397.1">
    <property type="nucleotide sequence ID" value="NZ_SNZH01000020.1"/>
</dbReference>
<comment type="caution">
    <text evidence="1">The sequence shown here is derived from an EMBL/GenBank/DDBJ whole genome shotgun (WGS) entry which is preliminary data.</text>
</comment>
<dbReference type="AlphaFoldDB" id="A0A4R6YMP7"/>
<reference evidence="1 2" key="1">
    <citation type="submission" date="2019-03" db="EMBL/GenBank/DDBJ databases">
        <title>Genomic Encyclopedia of Type Strains, Phase IV (KMG-IV): sequencing the most valuable type-strain genomes for metagenomic binning, comparative biology and taxonomic classification.</title>
        <authorList>
            <person name="Goeker M."/>
        </authorList>
    </citation>
    <scope>NUCLEOTIDE SEQUENCE [LARGE SCALE GENOMIC DNA]</scope>
    <source>
        <strain evidence="1 2">DSM 21667</strain>
    </source>
</reference>
<name>A0A4R6YMP7_9GAMM</name>
<dbReference type="InterPro" id="IPR036520">
    <property type="entry name" value="UPF0759_sf"/>
</dbReference>